<dbReference type="InterPro" id="IPR048527">
    <property type="entry name" value="Sde182_C"/>
</dbReference>
<dbReference type="InterPro" id="IPR011483">
    <property type="entry name" value="Sde182_NH-like"/>
</dbReference>
<dbReference type="Pfam" id="PF21027">
    <property type="entry name" value="Sde0182_C"/>
    <property type="match status" value="1"/>
</dbReference>
<dbReference type="EMBL" id="JBFXLT010000019">
    <property type="protein sequence ID" value="KAL2817125.1"/>
    <property type="molecule type" value="Genomic_DNA"/>
</dbReference>
<proteinExistence type="predicted"/>
<keyword evidence="4" id="KW-1185">Reference proteome</keyword>
<dbReference type="InterPro" id="IPR013783">
    <property type="entry name" value="Ig-like_fold"/>
</dbReference>
<dbReference type="Pfam" id="PF07632">
    <property type="entry name" value="Sde182_NH-like"/>
    <property type="match status" value="1"/>
</dbReference>
<evidence type="ECO:0000259" key="1">
    <source>
        <dbReference type="Pfam" id="PF07632"/>
    </source>
</evidence>
<reference evidence="3 4" key="1">
    <citation type="submission" date="2024-07" db="EMBL/GenBank/DDBJ databases">
        <title>Section-level genome sequencing and comparative genomics of Aspergillus sections Usti and Cavernicolus.</title>
        <authorList>
            <consortium name="Lawrence Berkeley National Laboratory"/>
            <person name="Nybo J.L."/>
            <person name="Vesth T.C."/>
            <person name="Theobald S."/>
            <person name="Frisvad J.C."/>
            <person name="Larsen T.O."/>
            <person name="Kjaerboelling I."/>
            <person name="Rothschild-Mancinelli K."/>
            <person name="Lyhne E.K."/>
            <person name="Kogle M.E."/>
            <person name="Barry K."/>
            <person name="Clum A."/>
            <person name="Na H."/>
            <person name="Ledsgaard L."/>
            <person name="Lin J."/>
            <person name="Lipzen A."/>
            <person name="Kuo A."/>
            <person name="Riley R."/>
            <person name="Mondo S."/>
            <person name="Labutti K."/>
            <person name="Haridas S."/>
            <person name="Pangalinan J."/>
            <person name="Salamov A.A."/>
            <person name="Simmons B.A."/>
            <person name="Magnuson J.K."/>
            <person name="Chen J."/>
            <person name="Drula E."/>
            <person name="Henrissat B."/>
            <person name="Wiebenga A."/>
            <person name="Lubbers R.J."/>
            <person name="Gomes A.C."/>
            <person name="Makela M.R."/>
            <person name="Stajich J."/>
            <person name="Grigoriev I.V."/>
            <person name="Mortensen U.H."/>
            <person name="De Vries R.P."/>
            <person name="Baker S.E."/>
            <person name="Andersen M.R."/>
        </authorList>
    </citation>
    <scope>NUCLEOTIDE SEQUENCE [LARGE SCALE GENOMIC DNA]</scope>
    <source>
        <strain evidence="3 4">CBS 588.65</strain>
    </source>
</reference>
<evidence type="ECO:0008006" key="5">
    <source>
        <dbReference type="Google" id="ProtNLM"/>
    </source>
</evidence>
<feature type="domain" description="Cellulose-binding Sde182 nucleoside hydrolase-like" evidence="1">
    <location>
        <begin position="15"/>
        <end position="283"/>
    </location>
</feature>
<sequence>MAEQTRLTKCTTKPRVFVISDISNEPDDAESLVRFLLYGNELDIQGLVACTSCWMRNEVHPEDMHKIINAYASVVDNLNSHVHPDNQYPSADYLRSIIKSGPALYGMEALKAGVALSEGAKLLVDQVDASDDPLWVLFWGGTNVLAQALQHIQISRPESEMAKFCSKLRVYAISDQDNTSHWVRTKFPQILYISSIHAWKEYPSATWIGISGDIMAPLDGGAPDGTKITKAWLRENIQIGPYGSVYPDYSFIMEGDTPTFLFLIQNGLGSRDHPHWGSWGGRYGRVSLDANQYADVKDEVIGVDDKKAFSNHATIWRWRDAFQDDFAARMRWTLSNDRSKANHAPVVIVNGSPPGPEYLYLEAEAGSTITLDASETYDPDGDELSFSWFQYKEPTRTQSEIHWPLVADVEFTPTNGNADKPKGAVVDVQLPPAESCAVNILTGEALKKGQILHLILEVKDNAALTMRAYKRVVLQVTNMAGKGASGKVYKTVTEALGHSTG</sequence>
<evidence type="ECO:0000259" key="2">
    <source>
        <dbReference type="Pfam" id="PF21027"/>
    </source>
</evidence>
<evidence type="ECO:0000313" key="4">
    <source>
        <dbReference type="Proteomes" id="UP001610334"/>
    </source>
</evidence>
<comment type="caution">
    <text evidence="3">The sequence shown here is derived from an EMBL/GenBank/DDBJ whole genome shotgun (WGS) entry which is preliminary data.</text>
</comment>
<name>A0ABR4HP44_9EURO</name>
<organism evidence="3 4">
    <name type="scientific">Aspergillus granulosus</name>
    <dbReference type="NCBI Taxonomy" id="176169"/>
    <lineage>
        <taxon>Eukaryota</taxon>
        <taxon>Fungi</taxon>
        <taxon>Dikarya</taxon>
        <taxon>Ascomycota</taxon>
        <taxon>Pezizomycotina</taxon>
        <taxon>Eurotiomycetes</taxon>
        <taxon>Eurotiomycetidae</taxon>
        <taxon>Eurotiales</taxon>
        <taxon>Aspergillaceae</taxon>
        <taxon>Aspergillus</taxon>
        <taxon>Aspergillus subgen. Nidulantes</taxon>
    </lineage>
</organism>
<evidence type="ECO:0000313" key="3">
    <source>
        <dbReference type="EMBL" id="KAL2817125.1"/>
    </source>
</evidence>
<accession>A0ABR4HP44</accession>
<dbReference type="Gene3D" id="3.90.245.10">
    <property type="entry name" value="Ribonucleoside hydrolase-like"/>
    <property type="match status" value="1"/>
</dbReference>
<dbReference type="Gene3D" id="2.60.40.10">
    <property type="entry name" value="Immunoglobulins"/>
    <property type="match status" value="1"/>
</dbReference>
<dbReference type="Proteomes" id="UP001610334">
    <property type="component" value="Unassembled WGS sequence"/>
</dbReference>
<gene>
    <name evidence="3" type="ORF">BJX63DRAFT_419697</name>
</gene>
<protein>
    <recommendedName>
        <fullName evidence="5">Cellulose-binding protein</fullName>
    </recommendedName>
</protein>
<feature type="domain" description="Cellulose-binding Sde182 C-terminal" evidence="2">
    <location>
        <begin position="368"/>
        <end position="476"/>
    </location>
</feature>
<dbReference type="InterPro" id="IPR036452">
    <property type="entry name" value="Ribo_hydro-like"/>
</dbReference>